<dbReference type="EMBL" id="AZIL01000274">
    <property type="protein sequence ID" value="EWM28746.1"/>
    <property type="molecule type" value="Genomic_DNA"/>
</dbReference>
<dbReference type="GO" id="GO:0003918">
    <property type="term" value="F:DNA topoisomerase type II (double strand cut, ATP-hydrolyzing) activity"/>
    <property type="evidence" value="ECO:0007669"/>
    <property type="project" value="InterPro"/>
</dbReference>
<dbReference type="Proteomes" id="UP000019335">
    <property type="component" value="Chromosome 4"/>
</dbReference>
<evidence type="ECO:0000256" key="4">
    <source>
        <dbReference type="ARBA" id="ARBA00023029"/>
    </source>
</evidence>
<dbReference type="GO" id="GO:0005524">
    <property type="term" value="F:ATP binding"/>
    <property type="evidence" value="ECO:0007669"/>
    <property type="project" value="UniProtKB-KW"/>
</dbReference>
<dbReference type="Pfam" id="PF09239">
    <property type="entry name" value="Topo-VIb_trans"/>
    <property type="match status" value="1"/>
</dbReference>
<evidence type="ECO:0000313" key="9">
    <source>
        <dbReference type="Proteomes" id="UP000019335"/>
    </source>
</evidence>
<name>W7U7C7_9STRA</name>
<dbReference type="Gene3D" id="1.10.8.50">
    <property type="match status" value="1"/>
</dbReference>
<sequence>MARKNRIEVVESKTPAEFFSEHQSICGFDNPGRSLYTTVRELVENALDAAESIQELPYVSVVIEEITEDELNELRGMESRERVDLGLFHKATGKRRSGGEIQEVLAENMKELHSDALEKQMGQNSAALSNKKKGDRGARNYYRVTCEDNGCGMAHEKIPDMLGRVLSSSKYGVRQTRGKFGLGSKMALIWSKKSTGLPIEVRSAHSLEENHPAAYISHCVLDIDIYRNQPFVKLHEKVANIKGWRGTRIDVVVEGNWSTYKTHIMTYFQQLAIITPYAHMEFTFRTLSNASREVITQYARRSEHMPPPAQEVKHHPSSINHLIIQQLIKRTSTKTFLNFLCTELACVTRPLAARIVKELGNGFAENMVPEDIDANKTIRLTSMLKSISIFKLPDGSCLSPAGEYNLRLGIMKELHPDYVATVSEQAAAFEGHPFVVEAGVSLGGNALKDGINVYRFANRIPLLFEAGNDVVTQVANRRINWQSYKIDPKRDRIGVFVSIVSTKIPFKGTGKEYIGDDTEAIRKSVKSALQRCCKQLKQHLLTRNAARDVKERKRSLLRYMPDVSRAIAAVLNSINKRKRIVNSENWTRSNTDGFSQPQSARHKQAKLFDFIERKWDTNPHTFMSSHLNLVEEARNMDLVDKKLQNRLKSAIDRVDLESALEVAAINRSNGGLISKERLFVAPLQLKTSLTTSLLSPLHSVHFYSSALVAICTPHNEKSHKTTSSIEVPK</sequence>
<dbReference type="CDD" id="cd00823">
    <property type="entry name" value="TopoIIB_Trans"/>
    <property type="match status" value="1"/>
</dbReference>
<evidence type="ECO:0000256" key="3">
    <source>
        <dbReference type="ARBA" id="ARBA00022840"/>
    </source>
</evidence>
<evidence type="ECO:0000313" key="8">
    <source>
        <dbReference type="EMBL" id="EWM28746.1"/>
    </source>
</evidence>
<dbReference type="SUPFAM" id="SSF55874">
    <property type="entry name" value="ATPase domain of HSP90 chaperone/DNA topoisomerase II/histidine kinase"/>
    <property type="match status" value="1"/>
</dbReference>
<keyword evidence="5" id="KW-0238">DNA-binding</keyword>
<comment type="subcellular location">
    <subcellularLocation>
        <location evidence="1">Plastid</location>
    </subcellularLocation>
</comment>
<evidence type="ECO:0000256" key="6">
    <source>
        <dbReference type="ARBA" id="ARBA00023235"/>
    </source>
</evidence>
<protein>
    <submittedName>
        <fullName evidence="8">Dna topoisomerase 6 subunit b</fullName>
    </submittedName>
</protein>
<dbReference type="InterPro" id="IPR020568">
    <property type="entry name" value="Ribosomal_Su5_D2-typ_SF"/>
</dbReference>
<comment type="caution">
    <text evidence="8">The sequence shown here is derived from an EMBL/GenBank/DDBJ whole genome shotgun (WGS) entry which is preliminary data.</text>
</comment>
<evidence type="ECO:0000256" key="2">
    <source>
        <dbReference type="ARBA" id="ARBA00022741"/>
    </source>
</evidence>
<dbReference type="GO" id="GO:0009536">
    <property type="term" value="C:plastid"/>
    <property type="evidence" value="ECO:0007669"/>
    <property type="project" value="UniProtKB-SubCell"/>
</dbReference>
<evidence type="ECO:0000256" key="1">
    <source>
        <dbReference type="ARBA" id="ARBA00004474"/>
    </source>
</evidence>
<dbReference type="PANTHER" id="PTHR48444">
    <property type="entry name" value="DNA TOPOISOMERASE 6 SUBUNIT B"/>
    <property type="match status" value="1"/>
</dbReference>
<accession>W7U7C7</accession>
<reference evidence="8 9" key="1">
    <citation type="journal article" date="2014" name="Mol. Plant">
        <title>Chromosome Scale Genome Assembly and Transcriptome Profiling of Nannochloropsis gaditana in Nitrogen Depletion.</title>
        <authorList>
            <person name="Corteggiani Carpinelli E."/>
            <person name="Telatin A."/>
            <person name="Vitulo N."/>
            <person name="Forcato C."/>
            <person name="D'Angelo M."/>
            <person name="Schiavon R."/>
            <person name="Vezzi A."/>
            <person name="Giacometti G.M."/>
            <person name="Morosinotto T."/>
            <person name="Valle G."/>
        </authorList>
    </citation>
    <scope>NUCLEOTIDE SEQUENCE [LARGE SCALE GENOMIC DNA]</scope>
    <source>
        <strain evidence="8 9">B-31</strain>
    </source>
</reference>
<gene>
    <name evidence="8" type="ORF">Naga_100002g59</name>
</gene>
<keyword evidence="9" id="KW-1185">Reference proteome</keyword>
<dbReference type="HAMAP" id="MF_00322">
    <property type="entry name" value="Top6B"/>
    <property type="match status" value="1"/>
</dbReference>
<proteinExistence type="inferred from homology"/>
<dbReference type="NCBIfam" id="NF003218">
    <property type="entry name" value="PRK04184.1"/>
    <property type="match status" value="1"/>
</dbReference>
<keyword evidence="4" id="KW-0799">Topoisomerase</keyword>
<dbReference type="Gene3D" id="3.30.230.10">
    <property type="match status" value="1"/>
</dbReference>
<evidence type="ECO:0000259" key="7">
    <source>
        <dbReference type="Pfam" id="PF09239"/>
    </source>
</evidence>
<dbReference type="InterPro" id="IPR015320">
    <property type="entry name" value="TopoVI_B_transducer"/>
</dbReference>
<evidence type="ECO:0000256" key="5">
    <source>
        <dbReference type="ARBA" id="ARBA00023125"/>
    </source>
</evidence>
<dbReference type="SUPFAM" id="SSF54211">
    <property type="entry name" value="Ribosomal protein S5 domain 2-like"/>
    <property type="match status" value="1"/>
</dbReference>
<dbReference type="InterPro" id="IPR036890">
    <property type="entry name" value="HATPase_C_sf"/>
</dbReference>
<keyword evidence="6 8" id="KW-0413">Isomerase</keyword>
<organism evidence="8 9">
    <name type="scientific">Nannochloropsis gaditana</name>
    <dbReference type="NCBI Taxonomy" id="72520"/>
    <lineage>
        <taxon>Eukaryota</taxon>
        <taxon>Sar</taxon>
        <taxon>Stramenopiles</taxon>
        <taxon>Ochrophyta</taxon>
        <taxon>Eustigmatophyceae</taxon>
        <taxon>Eustigmatales</taxon>
        <taxon>Monodopsidaceae</taxon>
        <taxon>Nannochloropsis</taxon>
    </lineage>
</organism>
<dbReference type="FunFam" id="3.30.230.10:FF:000050">
    <property type="entry name" value="DNA topoisomerase 6 subunit B"/>
    <property type="match status" value="1"/>
</dbReference>
<dbReference type="AlphaFoldDB" id="W7U7C7"/>
<dbReference type="InterPro" id="IPR014721">
    <property type="entry name" value="Ribsml_uS5_D2-typ_fold_subgr"/>
</dbReference>
<dbReference type="Gene3D" id="3.30.565.10">
    <property type="entry name" value="Histidine kinase-like ATPase, C-terminal domain"/>
    <property type="match status" value="1"/>
</dbReference>
<feature type="domain" description="DNA topoisomerase VI subunit B transducer" evidence="7">
    <location>
        <begin position="393"/>
        <end position="551"/>
    </location>
</feature>
<dbReference type="InterPro" id="IPR005734">
    <property type="entry name" value="TopoVI_B"/>
</dbReference>
<keyword evidence="3" id="KW-0067">ATP-binding</keyword>
<keyword evidence="2" id="KW-0547">Nucleotide-binding</keyword>
<dbReference type="PANTHER" id="PTHR48444:SF1">
    <property type="entry name" value="DNA TOPOISOMERASE 6 SUBUNIT B"/>
    <property type="match status" value="1"/>
</dbReference>
<dbReference type="GO" id="GO:0006265">
    <property type="term" value="P:DNA topological change"/>
    <property type="evidence" value="ECO:0007669"/>
    <property type="project" value="InterPro"/>
</dbReference>
<dbReference type="OrthoDB" id="1562195at2759"/>
<dbReference type="GO" id="GO:0003677">
    <property type="term" value="F:DNA binding"/>
    <property type="evidence" value="ECO:0007669"/>
    <property type="project" value="UniProtKB-KW"/>
</dbReference>